<dbReference type="EMBL" id="GBRH01176392">
    <property type="protein sequence ID" value="JAE21504.1"/>
    <property type="molecule type" value="Transcribed_RNA"/>
</dbReference>
<dbReference type="AlphaFoldDB" id="A0A0A9GDG8"/>
<protein>
    <submittedName>
        <fullName evidence="1">Uncharacterized protein</fullName>
    </submittedName>
</protein>
<proteinExistence type="predicted"/>
<sequence>MRCCVRNQAVSHTSVTAYIFLSSYALYFPCRTSGGSCFFMLLVVLVEACCWREIISGWVTSGLFYI</sequence>
<name>A0A0A9GDG8_ARUDO</name>
<organism evidence="1">
    <name type="scientific">Arundo donax</name>
    <name type="common">Giant reed</name>
    <name type="synonym">Donax arundinaceus</name>
    <dbReference type="NCBI Taxonomy" id="35708"/>
    <lineage>
        <taxon>Eukaryota</taxon>
        <taxon>Viridiplantae</taxon>
        <taxon>Streptophyta</taxon>
        <taxon>Embryophyta</taxon>
        <taxon>Tracheophyta</taxon>
        <taxon>Spermatophyta</taxon>
        <taxon>Magnoliopsida</taxon>
        <taxon>Liliopsida</taxon>
        <taxon>Poales</taxon>
        <taxon>Poaceae</taxon>
        <taxon>PACMAD clade</taxon>
        <taxon>Arundinoideae</taxon>
        <taxon>Arundineae</taxon>
        <taxon>Arundo</taxon>
    </lineage>
</organism>
<evidence type="ECO:0000313" key="1">
    <source>
        <dbReference type="EMBL" id="JAE21504.1"/>
    </source>
</evidence>
<reference evidence="1" key="2">
    <citation type="journal article" date="2015" name="Data Brief">
        <title>Shoot transcriptome of the giant reed, Arundo donax.</title>
        <authorList>
            <person name="Barrero R.A."/>
            <person name="Guerrero F.D."/>
            <person name="Moolhuijzen P."/>
            <person name="Goolsby J.A."/>
            <person name="Tidwell J."/>
            <person name="Bellgard S.E."/>
            <person name="Bellgard M.I."/>
        </authorList>
    </citation>
    <scope>NUCLEOTIDE SEQUENCE</scope>
    <source>
        <tissue evidence="1">Shoot tissue taken approximately 20 cm above the soil surface</tissue>
    </source>
</reference>
<reference evidence="1" key="1">
    <citation type="submission" date="2014-09" db="EMBL/GenBank/DDBJ databases">
        <authorList>
            <person name="Magalhaes I.L.F."/>
            <person name="Oliveira U."/>
            <person name="Santos F.R."/>
            <person name="Vidigal T.H.D.A."/>
            <person name="Brescovit A.D."/>
            <person name="Santos A.J."/>
        </authorList>
    </citation>
    <scope>NUCLEOTIDE SEQUENCE</scope>
    <source>
        <tissue evidence="1">Shoot tissue taken approximately 20 cm above the soil surface</tissue>
    </source>
</reference>
<accession>A0A0A9GDG8</accession>